<reference evidence="1" key="1">
    <citation type="submission" date="2021-06" db="EMBL/GenBank/DDBJ databases">
        <authorList>
            <person name="Kallberg Y."/>
            <person name="Tangrot J."/>
            <person name="Rosling A."/>
        </authorList>
    </citation>
    <scope>NUCLEOTIDE SEQUENCE</scope>
    <source>
        <strain evidence="1">CL356</strain>
    </source>
</reference>
<accession>A0ACA9PCI4</accession>
<sequence>RGPKTWVKGKWVRLTREEEAIGLLPPGLPRQLGPILSHLLNGIPTLSTGIQINLVCPLRGSPLPNEPDHVARNDDGQGQIDLEKVVGDFARVVRHAADGGRGRGALRPSGLGRAMPCGSEYWKELERVVIVREGDVLAQHDGAPGEEGGEARKGEEPCEHGLGSGGQVDVRYKSSILIQVLKRECSPNGENLGCVSRLGKGGERPRATIHTTQSNTEYRDANSDVDEMVDALDTRTVKDTDERRRLSGSTTEEEVGVVIGNEQADEQEGKNNVFLIADGMVLRGFGVSDAASPTSSVPANENAAVTNTAQTPLNPLANAPGSCQYLPPTYSEYSPLAGPPPHTHTRAMKQNMMTTNSLRQDDQNSSSAYPRVPNTLMRTMARKKMVIQAASGTLLGQYETVIPAAVISRGGIEHSDGEGVESTRKRVQDGHFTDCLARHEDHEANDEPVDDDGGRTSDSERAS</sequence>
<proteinExistence type="predicted"/>
<feature type="non-terminal residue" evidence="1">
    <location>
        <position position="1"/>
    </location>
</feature>
<keyword evidence="2" id="KW-1185">Reference proteome</keyword>
<comment type="caution">
    <text evidence="1">The sequence shown here is derived from an EMBL/GenBank/DDBJ whole genome shotgun (WGS) entry which is preliminary data.</text>
</comment>
<organism evidence="1 2">
    <name type="scientific">Acaulospora colombiana</name>
    <dbReference type="NCBI Taxonomy" id="27376"/>
    <lineage>
        <taxon>Eukaryota</taxon>
        <taxon>Fungi</taxon>
        <taxon>Fungi incertae sedis</taxon>
        <taxon>Mucoromycota</taxon>
        <taxon>Glomeromycotina</taxon>
        <taxon>Glomeromycetes</taxon>
        <taxon>Diversisporales</taxon>
        <taxon>Acaulosporaceae</taxon>
        <taxon>Acaulospora</taxon>
    </lineage>
</organism>
<name>A0ACA9PCI4_9GLOM</name>
<evidence type="ECO:0000313" key="2">
    <source>
        <dbReference type="Proteomes" id="UP000789525"/>
    </source>
</evidence>
<dbReference type="Proteomes" id="UP000789525">
    <property type="component" value="Unassembled WGS sequence"/>
</dbReference>
<gene>
    <name evidence="1" type="ORF">ACOLOM_LOCUS10273</name>
</gene>
<evidence type="ECO:0000313" key="1">
    <source>
        <dbReference type="EMBL" id="CAG8701648.1"/>
    </source>
</evidence>
<protein>
    <submittedName>
        <fullName evidence="1">14547_t:CDS:1</fullName>
    </submittedName>
</protein>
<dbReference type="EMBL" id="CAJVPT010032486">
    <property type="protein sequence ID" value="CAG8701648.1"/>
    <property type="molecule type" value="Genomic_DNA"/>
</dbReference>